<name>A0A970B7I5_9GAMM</name>
<comment type="similarity">
    <text evidence="1">Belongs to the membrane fusion protein (MFP) (TC 8.A.1) family.</text>
</comment>
<dbReference type="GO" id="GO:0030288">
    <property type="term" value="C:outer membrane-bounded periplasmic space"/>
    <property type="evidence" value="ECO:0007669"/>
    <property type="project" value="TreeGrafter"/>
</dbReference>
<evidence type="ECO:0000259" key="8">
    <source>
        <dbReference type="Pfam" id="PF25975"/>
    </source>
</evidence>
<dbReference type="AlphaFoldDB" id="A0A970B7I5"/>
<evidence type="ECO:0000313" key="9">
    <source>
        <dbReference type="EMBL" id="NKF23705.1"/>
    </source>
</evidence>
<dbReference type="GO" id="GO:0046686">
    <property type="term" value="P:response to cadmium ion"/>
    <property type="evidence" value="ECO:0007669"/>
    <property type="project" value="UniProtKB-KW"/>
</dbReference>
<dbReference type="GO" id="GO:0046914">
    <property type="term" value="F:transition metal ion binding"/>
    <property type="evidence" value="ECO:0007669"/>
    <property type="project" value="TreeGrafter"/>
</dbReference>
<keyword evidence="3" id="KW-0862">Zinc</keyword>
<dbReference type="GO" id="GO:0015679">
    <property type="term" value="P:plasma membrane copper ion transport"/>
    <property type="evidence" value="ECO:0007669"/>
    <property type="project" value="TreeGrafter"/>
</dbReference>
<comment type="caution">
    <text evidence="9">The sequence shown here is derived from an EMBL/GenBank/DDBJ whole genome shotgun (WGS) entry which is preliminary data.</text>
</comment>
<dbReference type="Pfam" id="PF25975">
    <property type="entry name" value="CzcB_C"/>
    <property type="match status" value="1"/>
</dbReference>
<dbReference type="Gene3D" id="2.40.420.20">
    <property type="match status" value="1"/>
</dbReference>
<organism evidence="9 10">
    <name type="scientific">Solimonas marina</name>
    <dbReference type="NCBI Taxonomy" id="2714601"/>
    <lineage>
        <taxon>Bacteria</taxon>
        <taxon>Pseudomonadati</taxon>
        <taxon>Pseudomonadota</taxon>
        <taxon>Gammaproteobacteria</taxon>
        <taxon>Nevskiales</taxon>
        <taxon>Nevskiaceae</taxon>
        <taxon>Solimonas</taxon>
    </lineage>
</organism>
<dbReference type="InterPro" id="IPR058792">
    <property type="entry name" value="Beta-barrel_RND_2"/>
</dbReference>
<reference evidence="9" key="1">
    <citation type="submission" date="2020-03" db="EMBL/GenBank/DDBJ databases">
        <title>Solimonas marina sp. nov., isolated from deep seawater of the Pacific Ocean.</title>
        <authorList>
            <person name="Liu X."/>
            <person name="Lai Q."/>
            <person name="Sun F."/>
            <person name="Gai Y."/>
            <person name="Li G."/>
            <person name="Shao Z."/>
        </authorList>
    </citation>
    <scope>NUCLEOTIDE SEQUENCE</scope>
    <source>
        <strain evidence="9">C16B3</strain>
    </source>
</reference>
<dbReference type="Pfam" id="PF25973">
    <property type="entry name" value="BSH_CzcB"/>
    <property type="match status" value="1"/>
</dbReference>
<gene>
    <name evidence="9" type="ORF">G7Y82_15410</name>
</gene>
<dbReference type="Gene3D" id="2.40.50.100">
    <property type="match status" value="1"/>
</dbReference>
<dbReference type="FunFam" id="2.40.30.170:FF:000010">
    <property type="entry name" value="Efflux RND transporter periplasmic adaptor subunit"/>
    <property type="match status" value="1"/>
</dbReference>
<keyword evidence="10" id="KW-1185">Reference proteome</keyword>
<dbReference type="CDD" id="cd06850">
    <property type="entry name" value="biotinyl_domain"/>
    <property type="match status" value="1"/>
</dbReference>
<dbReference type="PROSITE" id="PS51257">
    <property type="entry name" value="PROKAR_LIPOPROTEIN"/>
    <property type="match status" value="1"/>
</dbReference>
<feature type="domain" description="CusB-like beta-barrel" evidence="6">
    <location>
        <begin position="154"/>
        <end position="228"/>
    </location>
</feature>
<evidence type="ECO:0000256" key="1">
    <source>
        <dbReference type="ARBA" id="ARBA00009477"/>
    </source>
</evidence>
<protein>
    <submittedName>
        <fullName evidence="9">HlyD family efflux transporter periplasmic adaptor subunit</fullName>
    </submittedName>
</protein>
<evidence type="ECO:0000256" key="5">
    <source>
        <dbReference type="ARBA" id="ARBA00058766"/>
    </source>
</evidence>
<dbReference type="GO" id="GO:0060003">
    <property type="term" value="P:copper ion export"/>
    <property type="evidence" value="ECO:0007669"/>
    <property type="project" value="TreeGrafter"/>
</dbReference>
<dbReference type="InterPro" id="IPR051909">
    <property type="entry name" value="MFP_Cation_Efflux"/>
</dbReference>
<accession>A0A970B7I5</accession>
<keyword evidence="4" id="KW-0105">Cadmium resistance</keyword>
<keyword evidence="2" id="KW-0813">Transport</keyword>
<proteinExistence type="inferred from homology"/>
<dbReference type="Gene3D" id="2.40.30.170">
    <property type="match status" value="1"/>
</dbReference>
<evidence type="ECO:0000256" key="4">
    <source>
        <dbReference type="ARBA" id="ARBA00043263"/>
    </source>
</evidence>
<evidence type="ECO:0000256" key="2">
    <source>
        <dbReference type="ARBA" id="ARBA00022448"/>
    </source>
</evidence>
<dbReference type="Pfam" id="PF25954">
    <property type="entry name" value="Beta-barrel_RND_2"/>
    <property type="match status" value="1"/>
</dbReference>
<evidence type="ECO:0000259" key="6">
    <source>
        <dbReference type="Pfam" id="PF25954"/>
    </source>
</evidence>
<evidence type="ECO:0000313" key="10">
    <source>
        <dbReference type="Proteomes" id="UP000653472"/>
    </source>
</evidence>
<evidence type="ECO:0000256" key="3">
    <source>
        <dbReference type="ARBA" id="ARBA00022833"/>
    </source>
</evidence>
<feature type="domain" description="CzcB-like C-terminal circularly permuted SH3-like" evidence="8">
    <location>
        <begin position="236"/>
        <end position="296"/>
    </location>
</feature>
<dbReference type="PANTHER" id="PTHR30097">
    <property type="entry name" value="CATION EFFLUX SYSTEM PROTEIN CUSB"/>
    <property type="match status" value="1"/>
</dbReference>
<dbReference type="InterPro" id="IPR058647">
    <property type="entry name" value="BSH_CzcB-like"/>
</dbReference>
<dbReference type="PANTHER" id="PTHR30097:SF4">
    <property type="entry name" value="SLR6042 PROTEIN"/>
    <property type="match status" value="1"/>
</dbReference>
<sequence length="305" mass="32603">MIRTPFLTPAVLALTLSACGPSTSPVAPSDRIEAPAARAAIKLDDQQRRDAGIEIASVGAASIIEVVPVYGHIAAVADRVRHVAARYPGIARRVMKNIGDSVAAGETLLIVESNDSLQPYRIKAPIAGLVVERHVNDGEALGSDTLFVIADLSQVWAQLEVFPRDAVGLQIGQRVDIHADRTQAPVQAQLDYIAPSSDPQRRSIPLRATLDNASGRWRPGQFISADLEIAAHDVALAVSQAAIQDLDGQASVFVETAAGFVPRALRTGKRDRRHVEVIDGLQAGERVAVGNSFLLKSEWLAEAED</sequence>
<dbReference type="InterPro" id="IPR058649">
    <property type="entry name" value="CzcB_C"/>
</dbReference>
<evidence type="ECO:0000259" key="7">
    <source>
        <dbReference type="Pfam" id="PF25973"/>
    </source>
</evidence>
<comment type="function">
    <text evidence="5">CzcA and CzcB together would act in zinc efflux nearly as effectively as the complete czc efflux system (CzcABC). The CzcB protein is thought to funnel zinc cations to the CzcA transport protein.</text>
</comment>
<feature type="domain" description="CzcB-like barrel-sandwich hybrid" evidence="7">
    <location>
        <begin position="79"/>
        <end position="151"/>
    </location>
</feature>
<dbReference type="FunFam" id="2.40.420.20:FF:000006">
    <property type="entry name" value="RND family efflux transporter MFP subunit"/>
    <property type="match status" value="1"/>
</dbReference>
<dbReference type="SUPFAM" id="SSF111369">
    <property type="entry name" value="HlyD-like secretion proteins"/>
    <property type="match status" value="1"/>
</dbReference>
<dbReference type="EMBL" id="JAAVXB010000009">
    <property type="protein sequence ID" value="NKF23705.1"/>
    <property type="molecule type" value="Genomic_DNA"/>
</dbReference>
<dbReference type="Proteomes" id="UP000653472">
    <property type="component" value="Unassembled WGS sequence"/>
</dbReference>